<dbReference type="PANTHER" id="PTHR11669:SF8">
    <property type="entry name" value="DNA POLYMERASE III SUBUNIT DELTA"/>
    <property type="match status" value="1"/>
</dbReference>
<dbReference type="RefSeq" id="WP_188438329.1">
    <property type="nucleotide sequence ID" value="NZ_BMGK01000001.1"/>
</dbReference>
<comment type="caution">
    <text evidence="1">The sequence shown here is derived from an EMBL/GenBank/DDBJ whole genome shotgun (WGS) entry which is preliminary data.</text>
</comment>
<proteinExistence type="predicted"/>
<reference evidence="1" key="2">
    <citation type="submission" date="2020-09" db="EMBL/GenBank/DDBJ databases">
        <authorList>
            <person name="Sun Q."/>
            <person name="Zhou Y."/>
        </authorList>
    </citation>
    <scope>NUCLEOTIDE SEQUENCE</scope>
    <source>
        <strain evidence="1">CGMCC 1.12924</strain>
    </source>
</reference>
<name>A0A8J2Y7W9_9FLAO</name>
<dbReference type="Pfam" id="PF13177">
    <property type="entry name" value="DNA_pol3_delta2"/>
    <property type="match status" value="1"/>
</dbReference>
<dbReference type="EMBL" id="BMGK01000001">
    <property type="protein sequence ID" value="GGD80234.1"/>
    <property type="molecule type" value="Genomic_DNA"/>
</dbReference>
<dbReference type="Gene3D" id="3.40.50.300">
    <property type="entry name" value="P-loop containing nucleotide triphosphate hydrolases"/>
    <property type="match status" value="1"/>
</dbReference>
<accession>A0A8J2Y7W9</accession>
<dbReference type="Proteomes" id="UP000652231">
    <property type="component" value="Unassembled WGS sequence"/>
</dbReference>
<keyword evidence="2" id="KW-1185">Reference proteome</keyword>
<gene>
    <name evidence="1" type="primary">holB</name>
    <name evidence="1" type="ORF">GCM10011312_00640</name>
</gene>
<dbReference type="PANTHER" id="PTHR11669">
    <property type="entry name" value="REPLICATION FACTOR C / DNA POLYMERASE III GAMMA-TAU SUBUNIT"/>
    <property type="match status" value="1"/>
</dbReference>
<dbReference type="InterPro" id="IPR027417">
    <property type="entry name" value="P-loop_NTPase"/>
</dbReference>
<dbReference type="AlphaFoldDB" id="A0A8J2Y7W9"/>
<dbReference type="SUPFAM" id="SSF52540">
    <property type="entry name" value="P-loop containing nucleoside triphosphate hydrolases"/>
    <property type="match status" value="1"/>
</dbReference>
<reference evidence="1" key="1">
    <citation type="journal article" date="2014" name="Int. J. Syst. Evol. Microbiol.">
        <title>Complete genome sequence of Corynebacterium casei LMG S-19264T (=DSM 44701T), isolated from a smear-ripened cheese.</title>
        <authorList>
            <consortium name="US DOE Joint Genome Institute (JGI-PGF)"/>
            <person name="Walter F."/>
            <person name="Albersmeier A."/>
            <person name="Kalinowski J."/>
            <person name="Ruckert C."/>
        </authorList>
    </citation>
    <scope>NUCLEOTIDE SEQUENCE</scope>
    <source>
        <strain evidence="1">CGMCC 1.12924</strain>
    </source>
</reference>
<protein>
    <submittedName>
        <fullName evidence="1">DNA polymerase III subunit delta</fullName>
    </submittedName>
</protein>
<sequence length="382" mass="43363">MLFSEVLGLDHLKNHLITGVQNNRIPHAQLFVGQGVLPLAIAYAQYLLCGNSGMENNSENSSCNLKVNKLSHPDLHFVYPVATNDKIKKHPVSSHFSEEWRLFVSENPYSNLYDWYNYIGVEKKQGQISVDEAQDMVKSLSLKAYEGGYKVMLIWMAEKMNVSCANKILKLLEEPPAKTVFILIAEDEEQLLTTIKSRCQVLKFPLLAEEVIAQGLVKSEGASYEVAKDFARQASGVYNKALHLLKDNSEDNQFENWVIFWVRTAFRAKGNKSVVNDLLHWSETIAGTGREVQKKFLDYCVSFFRQALLINYNTASLVYLKIKASDFALEKFAPFIHGQNIIEIIEALETANYHVERNGNAKIIFTDLSIQLTRLLHKPAKN</sequence>
<organism evidence="1 2">
    <name type="scientific">Planktosalinus lacus</name>
    <dbReference type="NCBI Taxonomy" id="1526573"/>
    <lineage>
        <taxon>Bacteria</taxon>
        <taxon>Pseudomonadati</taxon>
        <taxon>Bacteroidota</taxon>
        <taxon>Flavobacteriia</taxon>
        <taxon>Flavobacteriales</taxon>
        <taxon>Flavobacteriaceae</taxon>
        <taxon>Planktosalinus</taxon>
    </lineage>
</organism>
<evidence type="ECO:0000313" key="1">
    <source>
        <dbReference type="EMBL" id="GGD80234.1"/>
    </source>
</evidence>
<evidence type="ECO:0000313" key="2">
    <source>
        <dbReference type="Proteomes" id="UP000652231"/>
    </source>
</evidence>
<dbReference type="GO" id="GO:0006261">
    <property type="term" value="P:DNA-templated DNA replication"/>
    <property type="evidence" value="ECO:0007669"/>
    <property type="project" value="TreeGrafter"/>
</dbReference>
<dbReference type="InterPro" id="IPR050238">
    <property type="entry name" value="DNA_Rep/Repair_Clamp_Loader"/>
</dbReference>